<sequence>MLFNAPTHTKKIGNGSLALEFNANNTLHAIRVGNLMVSQFETPTTQNAISNIFLREHNDGRFEVTPLLFSNADIETFELSGNRIGWKTTTDKWTATVIASVAELTNTYFYQVEVSARTEMTYDLVYGQDMALADTGAVKTNEAYCCQYLDHQVFNADDTGYTVCSRQNLPQSSGNPMIQLGSMSKVIAYSTDGYQFFGNQYKVDQVIPALQQPTLCSEKYQYEMAYIALQTEAVSLTNGESEATAFYGMIEMDCPKSNVKLAKPISDIANALVNTAWDVERQVELFDSELFKDNVIVGESLTAIEVNEFFCEPSERRFEENREQELLSFFYGDNHYVTLQEKEKHLERATGHVISSGNNQDCQQAIMSSTHHIFGIFNSQLTLGNTSFNKLLGVNRNSLNQFKHTGQRIWVKQEAGYAVLGMPSAYEVGLNFSRWVYKYQNGFILVTSFSSAEEPAVQIDIETKGLDKALDIQISHQLVFGNNENESEVKVSRDHNTFVVSGNDSLIANKSEGLSFVINPSSNLAEAELIQDSETGSAQFLMLKGTLTDKASITFGGTLNGADTRDITLDFAIEKGLYQVNQDALIKQFSIKLSNDEDSSQKLNDMMQWFTHNALVHYSTPHGLEQYSGAAWGTRDVSQGPFEFFMAMQEYDKVEQLLETIYSHQYIETGTWPQWFMFDNYASIQQEEAHGDIVVWPLKALADYINTTSNVDILETQVPFTSIDKEFGFTEETTTLFAHVERQIKHIEDNLVPGTFLSCYGDGDWDDTLQPANQSLRENMVSGWTIPLTLQALQTMITALEGHREYATFSSKLAELFDNMHADYQKYLIKDETIAGFIHFARDDKGEVEEIEYLLHPSDKKTGIKHRLLPASRSIIAETFSSEMAKSHMAVIQDKLVYPDGVRLMDRMAEYKAGEQTYFKRAELAANLGREVGLQYCHAHIRFIEALCKLGDAKSVFENLFKIVPMGIQSTVANAAVRQSNAYFSSSDARFNDRYQAYASMDKVMNGEVEVKGGWRIYSSGPGIYINQIIHSVLGLRFLKQDLILDPVIDRNVGDVCLNFNLFGKPVEITITTSQGEHTPKSIAVNGIEAPFSLEPNRYRTGGARVSAEWLKKQLTDNDNKLLIKL</sequence>
<comment type="caution">
    <text evidence="7">The sequence shown here is derived from an EMBL/GenBank/DDBJ whole genome shotgun (WGS) entry which is preliminary data.</text>
</comment>
<dbReference type="Proteomes" id="UP000318242">
    <property type="component" value="Unassembled WGS sequence"/>
</dbReference>
<evidence type="ECO:0000259" key="6">
    <source>
        <dbReference type="Pfam" id="PF21958"/>
    </source>
</evidence>
<dbReference type="InterPro" id="IPR008928">
    <property type="entry name" value="6-hairpin_glycosidase_sf"/>
</dbReference>
<evidence type="ECO:0000313" key="7">
    <source>
        <dbReference type="EMBL" id="GEA61205.1"/>
    </source>
</evidence>
<dbReference type="PANTHER" id="PTHR37469">
    <property type="entry name" value="CELLOBIONIC ACID PHOSPHORYLASE-RELATED"/>
    <property type="match status" value="1"/>
</dbReference>
<dbReference type="InterPro" id="IPR048773">
    <property type="entry name" value="SOGP_C"/>
</dbReference>
<dbReference type="GO" id="GO:0005975">
    <property type="term" value="P:carbohydrate metabolic process"/>
    <property type="evidence" value="ECO:0007669"/>
    <property type="project" value="InterPro"/>
</dbReference>
<name>A0A4Y3IQ51_9VIBR</name>
<dbReference type="InterPro" id="IPR033432">
    <property type="entry name" value="GH94_catalytic"/>
</dbReference>
<feature type="domain" description="Glycosyl hydrolase 94 catalytic" evidence="3">
    <location>
        <begin position="691"/>
        <end position="971"/>
    </location>
</feature>
<dbReference type="Pfam" id="PF21250">
    <property type="entry name" value="SOGP_2nd"/>
    <property type="match status" value="1"/>
</dbReference>
<keyword evidence="8" id="KW-1185">Reference proteome</keyword>
<dbReference type="Pfam" id="PF21958">
    <property type="entry name" value="SOGP_N"/>
    <property type="match status" value="1"/>
</dbReference>
<dbReference type="Pfam" id="PF17167">
    <property type="entry name" value="Glyco_hydro_94"/>
    <property type="match status" value="1"/>
</dbReference>
<gene>
    <name evidence="7" type="ORF">VCO01S_23980</name>
</gene>
<evidence type="ECO:0000259" key="4">
    <source>
        <dbReference type="Pfam" id="PF21250"/>
    </source>
</evidence>
<dbReference type="RefSeq" id="WP_208733544.1">
    <property type="nucleotide sequence ID" value="NZ_BJLH01000010.1"/>
</dbReference>
<dbReference type="SUPFAM" id="SSF48208">
    <property type="entry name" value="Six-hairpin glycosidases"/>
    <property type="match status" value="1"/>
</dbReference>
<dbReference type="AlphaFoldDB" id="A0A4Y3IQ51"/>
<dbReference type="InterPro" id="IPR053831">
    <property type="entry name" value="SOGP_N"/>
</dbReference>
<keyword evidence="2" id="KW-0808">Transferase</keyword>
<organism evidence="7 8">
    <name type="scientific">Vibrio comitans NBRC 102076</name>
    <dbReference type="NCBI Taxonomy" id="1219078"/>
    <lineage>
        <taxon>Bacteria</taxon>
        <taxon>Pseudomonadati</taxon>
        <taxon>Pseudomonadota</taxon>
        <taxon>Gammaproteobacteria</taxon>
        <taxon>Vibrionales</taxon>
        <taxon>Vibrionaceae</taxon>
        <taxon>Vibrio</taxon>
    </lineage>
</organism>
<reference evidence="7 8" key="1">
    <citation type="submission" date="2019-06" db="EMBL/GenBank/DDBJ databases">
        <title>Whole genome shotgun sequence of Vibrio comitans NBRC 102076.</title>
        <authorList>
            <person name="Hosoyama A."/>
            <person name="Uohara A."/>
            <person name="Ohji S."/>
            <person name="Ichikawa N."/>
        </authorList>
    </citation>
    <scope>NUCLEOTIDE SEQUENCE [LARGE SCALE GENOMIC DNA]</scope>
    <source>
        <strain evidence="7 8">NBRC 102076</strain>
    </source>
</reference>
<evidence type="ECO:0000313" key="8">
    <source>
        <dbReference type="Proteomes" id="UP000318242"/>
    </source>
</evidence>
<evidence type="ECO:0000256" key="1">
    <source>
        <dbReference type="ARBA" id="ARBA00022676"/>
    </source>
</evidence>
<dbReference type="PANTHER" id="PTHR37469:SF2">
    <property type="entry name" value="CELLOBIONIC ACID PHOSPHORYLASE"/>
    <property type="match status" value="1"/>
</dbReference>
<dbReference type="GO" id="GO:0016757">
    <property type="term" value="F:glycosyltransferase activity"/>
    <property type="evidence" value="ECO:0007669"/>
    <property type="project" value="UniProtKB-KW"/>
</dbReference>
<protein>
    <submittedName>
        <fullName evidence="7">Uncharacterized protein</fullName>
    </submittedName>
</protein>
<feature type="domain" description="Glycoside phosphorylase super sandwich" evidence="4">
    <location>
        <begin position="315"/>
        <end position="544"/>
    </location>
</feature>
<dbReference type="InterPro" id="IPR012341">
    <property type="entry name" value="6hp_glycosidase-like_sf"/>
</dbReference>
<feature type="domain" description="SOGP N-terminal" evidence="6">
    <location>
        <begin position="20"/>
        <end position="248"/>
    </location>
</feature>
<proteinExistence type="predicted"/>
<accession>A0A4Y3IQ51</accession>
<dbReference type="EMBL" id="BJLH01000010">
    <property type="protein sequence ID" value="GEA61205.1"/>
    <property type="molecule type" value="Genomic_DNA"/>
</dbReference>
<feature type="domain" description="Glycoside phosphorylase C-terminal" evidence="5">
    <location>
        <begin position="1035"/>
        <end position="1120"/>
    </location>
</feature>
<dbReference type="InterPro" id="IPR052047">
    <property type="entry name" value="GH94_Enzymes"/>
</dbReference>
<dbReference type="Pfam" id="PF21270">
    <property type="entry name" value="SOGP_4th"/>
    <property type="match status" value="1"/>
</dbReference>
<keyword evidence="1" id="KW-0328">Glycosyltransferase</keyword>
<dbReference type="Gene3D" id="1.50.10.10">
    <property type="match status" value="1"/>
</dbReference>
<evidence type="ECO:0000256" key="2">
    <source>
        <dbReference type="ARBA" id="ARBA00022679"/>
    </source>
</evidence>
<evidence type="ECO:0000259" key="5">
    <source>
        <dbReference type="Pfam" id="PF21270"/>
    </source>
</evidence>
<evidence type="ECO:0000259" key="3">
    <source>
        <dbReference type="Pfam" id="PF17167"/>
    </source>
</evidence>
<dbReference type="InterPro" id="IPR048771">
    <property type="entry name" value="SOGP_2nd"/>
</dbReference>